<dbReference type="EMBL" id="JAGETQ010000001">
    <property type="protein sequence ID" value="MBO1915712.1"/>
    <property type="molecule type" value="Genomic_DNA"/>
</dbReference>
<accession>A0A939NG72</accession>
<comment type="caution">
    <text evidence="1">The sequence shown here is derived from an EMBL/GenBank/DDBJ whole genome shotgun (WGS) entry which is preliminary data.</text>
</comment>
<dbReference type="Proteomes" id="UP000664477">
    <property type="component" value="Unassembled WGS sequence"/>
</dbReference>
<dbReference type="AlphaFoldDB" id="A0A939NG72"/>
<organism evidence="1 2">
    <name type="scientific">Providencia rettgeri</name>
    <dbReference type="NCBI Taxonomy" id="587"/>
    <lineage>
        <taxon>Bacteria</taxon>
        <taxon>Pseudomonadati</taxon>
        <taxon>Pseudomonadota</taxon>
        <taxon>Gammaproteobacteria</taxon>
        <taxon>Enterobacterales</taxon>
        <taxon>Morganellaceae</taxon>
        <taxon>Providencia</taxon>
    </lineage>
</organism>
<name>A0A939NG72_PRORE</name>
<gene>
    <name evidence="1" type="ORF">J4727_00585</name>
</gene>
<reference evidence="1" key="1">
    <citation type="submission" date="2021-03" db="EMBL/GenBank/DDBJ databases">
        <title>Molecular epidemiology and mechanisms of colistin and carbapenem resistance in Enterobacteriaceae from clinical isolates, the environment and porcine samples in Pretoria, South Africa.</title>
        <authorList>
            <person name="Bogoshi D."/>
            <person name="Mbelle N.M."/>
            <person name="Naidoo V."/>
            <person name="Osei Sekyere J."/>
        </authorList>
    </citation>
    <scope>NUCLEOTIDE SEQUENCE</scope>
    <source>
        <strain evidence="1">C052</strain>
    </source>
</reference>
<protein>
    <submittedName>
        <fullName evidence="1">Uncharacterized protein</fullName>
    </submittedName>
</protein>
<evidence type="ECO:0000313" key="2">
    <source>
        <dbReference type="Proteomes" id="UP000664477"/>
    </source>
</evidence>
<evidence type="ECO:0000313" key="1">
    <source>
        <dbReference type="EMBL" id="MBO1915712.1"/>
    </source>
</evidence>
<proteinExistence type="predicted"/>
<sequence>MKGKTLPVRVEDRIMFVFKEDTFQRNPSNPCPDNEFNSDVIDFIKEIRKFYPELEHWSNTGVLFAWEGYLQDVYAVGWTELVRRERTAFSHTATYRSYDHALILVEQGHTTLKFGILESKSRGKTTIAKTTRLARIIEHEALLF</sequence>